<sequence length="438" mass="48596">MKGIVAVLWLAVKRGLSLNVGGATEGGIHFNAGPENSVTNDVSDDADLKGWIAPESMATIDREAADRQMARSESLEVIDELVNSQRYAAYPMEISAICIRFGLNAQSCARVEAYLGRLAHNRTKQTVKLRGFFSGTITAKANVFAIGVRSMCEAPADSACDIYRRDFCKVVTAASGRALLGDKAALFKFGDTRDAHACYPTFYKTRLMKLRDDNYVLLDLNHDRHWGMVGQVPGADVSWSQKRTQLVWRGASTGRCDAYFNNTRMMLVRKYFHSQDPRIDVGFSEALQHCDAARSYVKPGMSMQTVLAAKYVLVAQGNDKASGLNWALASNSVPFMVEPDIESWLLESSLKAWEHYIPIEPDFSDLGSQVEWAVQNDGEAERIAKAGKDYMQQFKNRKTETDIEAAVLTAYLDRMDVRTSKLSGVVDGHLEKTCLETP</sequence>
<proteinExistence type="inferred from homology"/>
<comment type="caution">
    <text evidence="5">The sequence shown here is derived from an EMBL/GenBank/DDBJ whole genome shotgun (WGS) entry which is preliminary data.</text>
</comment>
<keyword evidence="2" id="KW-0808">Transferase</keyword>
<evidence type="ECO:0000256" key="3">
    <source>
        <dbReference type="SAM" id="SignalP"/>
    </source>
</evidence>
<name>A0ABN9Q2C9_9DINO</name>
<feature type="signal peptide" evidence="3">
    <location>
        <begin position="1"/>
        <end position="17"/>
    </location>
</feature>
<accession>A0ABN9Q2C9</accession>
<evidence type="ECO:0000313" key="6">
    <source>
        <dbReference type="Proteomes" id="UP001189429"/>
    </source>
</evidence>
<dbReference type="Proteomes" id="UP001189429">
    <property type="component" value="Unassembled WGS sequence"/>
</dbReference>
<dbReference type="PANTHER" id="PTHR12203:SF35">
    <property type="entry name" value="PROTEIN O-GLUCOSYLTRANSFERASE 1"/>
    <property type="match status" value="1"/>
</dbReference>
<dbReference type="InterPro" id="IPR051091">
    <property type="entry name" value="O-Glucosyltr/Glycosyltrsf_90"/>
</dbReference>
<evidence type="ECO:0000313" key="5">
    <source>
        <dbReference type="EMBL" id="CAK0799807.1"/>
    </source>
</evidence>
<protein>
    <recommendedName>
        <fullName evidence="4">Glycosyl transferase CAP10 domain-containing protein</fullName>
    </recommendedName>
</protein>
<comment type="similarity">
    <text evidence="1">Belongs to the glycosyltransferase 90 family.</text>
</comment>
<reference evidence="5" key="1">
    <citation type="submission" date="2023-10" db="EMBL/GenBank/DDBJ databases">
        <authorList>
            <person name="Chen Y."/>
            <person name="Shah S."/>
            <person name="Dougan E. K."/>
            <person name="Thang M."/>
            <person name="Chan C."/>
        </authorList>
    </citation>
    <scope>NUCLEOTIDE SEQUENCE [LARGE SCALE GENOMIC DNA]</scope>
</reference>
<dbReference type="EMBL" id="CAUYUJ010002225">
    <property type="protein sequence ID" value="CAK0799807.1"/>
    <property type="molecule type" value="Genomic_DNA"/>
</dbReference>
<dbReference type="PANTHER" id="PTHR12203">
    <property type="entry name" value="KDEL LYS-ASP-GLU-LEU CONTAINING - RELATED"/>
    <property type="match status" value="1"/>
</dbReference>
<evidence type="ECO:0000256" key="2">
    <source>
        <dbReference type="ARBA" id="ARBA00022679"/>
    </source>
</evidence>
<gene>
    <name evidence="5" type="ORF">PCOR1329_LOCUS8147</name>
</gene>
<dbReference type="InterPro" id="IPR006598">
    <property type="entry name" value="CAP10"/>
</dbReference>
<evidence type="ECO:0000259" key="4">
    <source>
        <dbReference type="SMART" id="SM00672"/>
    </source>
</evidence>
<dbReference type="Pfam" id="PF05686">
    <property type="entry name" value="Glyco_transf_90"/>
    <property type="match status" value="1"/>
</dbReference>
<keyword evidence="3" id="KW-0732">Signal</keyword>
<keyword evidence="6" id="KW-1185">Reference proteome</keyword>
<feature type="domain" description="Glycosyl transferase CAP10" evidence="4">
    <location>
        <begin position="162"/>
        <end position="416"/>
    </location>
</feature>
<feature type="chain" id="PRO_5045509665" description="Glycosyl transferase CAP10 domain-containing protein" evidence="3">
    <location>
        <begin position="18"/>
        <end position="438"/>
    </location>
</feature>
<organism evidence="5 6">
    <name type="scientific">Prorocentrum cordatum</name>
    <dbReference type="NCBI Taxonomy" id="2364126"/>
    <lineage>
        <taxon>Eukaryota</taxon>
        <taxon>Sar</taxon>
        <taxon>Alveolata</taxon>
        <taxon>Dinophyceae</taxon>
        <taxon>Prorocentrales</taxon>
        <taxon>Prorocentraceae</taxon>
        <taxon>Prorocentrum</taxon>
    </lineage>
</organism>
<dbReference type="SMART" id="SM00672">
    <property type="entry name" value="CAP10"/>
    <property type="match status" value="1"/>
</dbReference>
<evidence type="ECO:0000256" key="1">
    <source>
        <dbReference type="ARBA" id="ARBA00010118"/>
    </source>
</evidence>